<comment type="caution">
    <text evidence="17">The sequence shown here is derived from an EMBL/GenBank/DDBJ whole genome shotgun (WGS) entry which is preliminary data.</text>
</comment>
<dbReference type="InterPro" id="IPR013173">
    <property type="entry name" value="DNA_primase_DnaG_DnaB-bd_dom"/>
</dbReference>
<keyword evidence="18" id="KW-1185">Reference proteome</keyword>
<evidence type="ECO:0000256" key="11">
    <source>
        <dbReference type="ARBA" id="ARBA00023163"/>
    </source>
</evidence>
<dbReference type="HAMAP" id="MF_00974">
    <property type="entry name" value="DNA_primase_DnaG"/>
    <property type="match status" value="1"/>
</dbReference>
<dbReference type="GO" id="GO:0008270">
    <property type="term" value="F:zinc ion binding"/>
    <property type="evidence" value="ECO:0007669"/>
    <property type="project" value="UniProtKB-UniRule"/>
</dbReference>
<dbReference type="Pfam" id="PF08275">
    <property type="entry name" value="DNAG_N"/>
    <property type="match status" value="1"/>
</dbReference>
<dbReference type="FunFam" id="3.40.1360.10:FF:000002">
    <property type="entry name" value="DNA primase"/>
    <property type="match status" value="1"/>
</dbReference>
<comment type="similarity">
    <text evidence="12 13">Belongs to the DnaG primase family.</text>
</comment>
<dbReference type="PROSITE" id="PS50880">
    <property type="entry name" value="TOPRIM"/>
    <property type="match status" value="1"/>
</dbReference>
<evidence type="ECO:0000256" key="14">
    <source>
        <dbReference type="PIRSR" id="PIRSR002811-1"/>
    </source>
</evidence>
<feature type="zinc finger region" description="CHC2-type" evidence="12 14">
    <location>
        <begin position="41"/>
        <end position="65"/>
    </location>
</feature>
<dbReference type="Proteomes" id="UP000484885">
    <property type="component" value="Unassembled WGS sequence"/>
</dbReference>
<dbReference type="SMART" id="SM00400">
    <property type="entry name" value="ZnF_CHCC"/>
    <property type="match status" value="1"/>
</dbReference>
<dbReference type="Gene3D" id="1.20.50.20">
    <property type="entry name" value="DnaG, RNA polymerase domain, helical bundle"/>
    <property type="match status" value="1"/>
</dbReference>
<dbReference type="InterPro" id="IPR050219">
    <property type="entry name" value="DnaG_primase"/>
</dbReference>
<evidence type="ECO:0000256" key="2">
    <source>
        <dbReference type="ARBA" id="ARBA00022515"/>
    </source>
</evidence>
<dbReference type="GO" id="GO:0003677">
    <property type="term" value="F:DNA binding"/>
    <property type="evidence" value="ECO:0007669"/>
    <property type="project" value="UniProtKB-KW"/>
</dbReference>
<keyword evidence="6 12" id="KW-0479">Metal-binding</keyword>
<dbReference type="InterPro" id="IPR034151">
    <property type="entry name" value="TOPRIM_DnaG_bac"/>
</dbReference>
<evidence type="ECO:0000313" key="17">
    <source>
        <dbReference type="EMBL" id="NDY95554.1"/>
    </source>
</evidence>
<dbReference type="PIRSF" id="PIRSF002811">
    <property type="entry name" value="DnaG"/>
    <property type="match status" value="1"/>
</dbReference>
<dbReference type="GO" id="GO:1990077">
    <property type="term" value="C:primosome complex"/>
    <property type="evidence" value="ECO:0007669"/>
    <property type="project" value="UniProtKB-KW"/>
</dbReference>
<evidence type="ECO:0000256" key="1">
    <source>
        <dbReference type="ARBA" id="ARBA00022478"/>
    </source>
</evidence>
<keyword evidence="5 12" id="KW-0235">DNA replication</keyword>
<comment type="catalytic activity">
    <reaction evidence="12">
        <text>ssDNA + n NTP = ssDNA/pppN(pN)n-1 hybrid + (n-1) diphosphate.</text>
        <dbReference type="EC" id="2.7.7.101"/>
    </reaction>
</comment>
<evidence type="ECO:0000256" key="7">
    <source>
        <dbReference type="ARBA" id="ARBA00022771"/>
    </source>
</evidence>
<dbReference type="SUPFAM" id="SSF57783">
    <property type="entry name" value="Zinc beta-ribbon"/>
    <property type="match status" value="1"/>
</dbReference>
<evidence type="ECO:0000259" key="16">
    <source>
        <dbReference type="PROSITE" id="PS50880"/>
    </source>
</evidence>
<evidence type="ECO:0000256" key="3">
    <source>
        <dbReference type="ARBA" id="ARBA00022679"/>
    </source>
</evidence>
<keyword evidence="4 12" id="KW-0548">Nucleotidyltransferase</keyword>
<evidence type="ECO:0000256" key="8">
    <source>
        <dbReference type="ARBA" id="ARBA00022833"/>
    </source>
</evidence>
<dbReference type="GO" id="GO:0000428">
    <property type="term" value="C:DNA-directed RNA polymerase complex"/>
    <property type="evidence" value="ECO:0007669"/>
    <property type="project" value="UniProtKB-KW"/>
</dbReference>
<comment type="domain">
    <text evidence="12">Contains an N-terminal zinc-binding domain, a central core domain that contains the primase activity, and a C-terminal DnaB-binding domain.</text>
</comment>
<organism evidence="17 18">
    <name type="scientific">Wenzhouxiangella limi</name>
    <dbReference type="NCBI Taxonomy" id="2707351"/>
    <lineage>
        <taxon>Bacteria</taxon>
        <taxon>Pseudomonadati</taxon>
        <taxon>Pseudomonadota</taxon>
        <taxon>Gammaproteobacteria</taxon>
        <taxon>Chromatiales</taxon>
        <taxon>Wenzhouxiangellaceae</taxon>
        <taxon>Wenzhouxiangella</taxon>
    </lineage>
</organism>
<evidence type="ECO:0000256" key="9">
    <source>
        <dbReference type="ARBA" id="ARBA00022842"/>
    </source>
</evidence>
<evidence type="ECO:0000256" key="6">
    <source>
        <dbReference type="ARBA" id="ARBA00022723"/>
    </source>
</evidence>
<dbReference type="EC" id="2.7.7.101" evidence="12"/>
<dbReference type="PANTHER" id="PTHR30313">
    <property type="entry name" value="DNA PRIMASE"/>
    <property type="match status" value="1"/>
</dbReference>
<dbReference type="RefSeq" id="WP_164210956.1">
    <property type="nucleotide sequence ID" value="NZ_JAAGSC010000040.1"/>
</dbReference>
<dbReference type="InterPro" id="IPR002694">
    <property type="entry name" value="Znf_CHC2"/>
</dbReference>
<dbReference type="FunFam" id="3.90.580.10:FF:000001">
    <property type="entry name" value="DNA primase"/>
    <property type="match status" value="1"/>
</dbReference>
<keyword evidence="3 12" id="KW-0808">Transferase</keyword>
<dbReference type="InterPro" id="IPR016136">
    <property type="entry name" value="DNA_helicase_N/primase_C"/>
</dbReference>
<keyword evidence="11 12" id="KW-0804">Transcription</keyword>
<feature type="domain" description="Toprim" evidence="16">
    <location>
        <begin position="252"/>
        <end position="334"/>
    </location>
</feature>
<comment type="function">
    <text evidence="12 13">RNA polymerase that catalyzes the synthesis of short RNA molecules used as primers for DNA polymerase during DNA replication.</text>
</comment>
<dbReference type="Gene3D" id="3.40.1360.10">
    <property type="match status" value="1"/>
</dbReference>
<dbReference type="Pfam" id="PF08278">
    <property type="entry name" value="DnaG_DnaB_bind"/>
    <property type="match status" value="1"/>
</dbReference>
<sequence length="576" mass="64470">MPGRIPDDFIESLLERVDIVDVVGSRVALKHAGRGEHKGLCPFHDEKTPSFTVSSAKQFYHCFGCGAHGTAIGFLMAHDGLEFPGAVEELAHIAGLEVPREAGLASSERHDRIYEALAAAQHWFRQQLGGSRAAREYLKSRGFDKATVDEFGIGYAPDQWQGLSDALSGDGFSIVELEKAGLVTRGEHRVVDKFRDRVMFPIHDRRGRVIAFGGRGLGDRGPKYMNSPETPVFHKGRELYRLYQVRRRGLPERILVVEGYMDAAALHQFGFEDAVATLGTSVTRDHLELLFKATPVVVFCFDGDRAGRQAAWRGLETALPLLQSNREIRFFFVPEGEDPDSLVRERGAEHFSQLLDQARPLSAVFFDELCRQVDMNTLDGRARLVALAQPYLERLPEGPFADLLRGELDRLSGHQSATQPARDPIRSRRPPEAGEERPLTPIQYAVALLVQQPGLAQNESVYLLDIPANIKGLNFLRELVDICAQKPHFSTAKLLELWRDRTEAPWLARLAVRPVCSEDEQMSEALAQTMVRIRHQQIQARVRELQEAQLVEGGLDAGQTAELRKLLSLRSETHQD</sequence>
<evidence type="ECO:0000256" key="5">
    <source>
        <dbReference type="ARBA" id="ARBA00022705"/>
    </source>
</evidence>
<dbReference type="Gene3D" id="3.90.980.10">
    <property type="entry name" value="DNA primase, catalytic core, N-terminal domain"/>
    <property type="match status" value="1"/>
</dbReference>
<evidence type="ECO:0000256" key="4">
    <source>
        <dbReference type="ARBA" id="ARBA00022695"/>
    </source>
</evidence>
<protein>
    <recommendedName>
        <fullName evidence="12 13">DNA primase</fullName>
        <ecNumber evidence="12">2.7.7.101</ecNumber>
    </recommendedName>
</protein>
<gene>
    <name evidence="12" type="primary">dnaG</name>
    <name evidence="17" type="ORF">G3I74_07435</name>
</gene>
<dbReference type="InterPro" id="IPR030846">
    <property type="entry name" value="DnaG_bac"/>
</dbReference>
<name>A0A845UYH8_9GAMM</name>
<dbReference type="EMBL" id="JAAGSC010000040">
    <property type="protein sequence ID" value="NDY95554.1"/>
    <property type="molecule type" value="Genomic_DNA"/>
</dbReference>
<evidence type="ECO:0000256" key="15">
    <source>
        <dbReference type="SAM" id="MobiDB-lite"/>
    </source>
</evidence>
<dbReference type="GO" id="GO:0005737">
    <property type="term" value="C:cytoplasm"/>
    <property type="evidence" value="ECO:0007669"/>
    <property type="project" value="TreeGrafter"/>
</dbReference>
<comment type="cofactor">
    <cofactor evidence="12 13 14">
        <name>Zn(2+)</name>
        <dbReference type="ChEBI" id="CHEBI:29105"/>
    </cofactor>
    <text evidence="12 13 14">Binds 1 zinc ion per monomer.</text>
</comment>
<dbReference type="Pfam" id="PF10410">
    <property type="entry name" value="DnaB_bind"/>
    <property type="match status" value="1"/>
</dbReference>
<dbReference type="InterPro" id="IPR006295">
    <property type="entry name" value="DNA_primase_DnaG"/>
</dbReference>
<keyword evidence="10 12" id="KW-0238">DNA-binding</keyword>
<dbReference type="GO" id="GO:0003899">
    <property type="term" value="F:DNA-directed RNA polymerase activity"/>
    <property type="evidence" value="ECO:0007669"/>
    <property type="project" value="UniProtKB-UniRule"/>
</dbReference>
<dbReference type="SUPFAM" id="SSF117023">
    <property type="entry name" value="DNA primase DnaG, C-terminal domain"/>
    <property type="match status" value="1"/>
</dbReference>
<keyword evidence="8 12" id="KW-0862">Zinc</keyword>
<dbReference type="Pfam" id="PF13155">
    <property type="entry name" value="Toprim_2"/>
    <property type="match status" value="1"/>
</dbReference>
<dbReference type="InterPro" id="IPR006171">
    <property type="entry name" value="TOPRIM_dom"/>
</dbReference>
<dbReference type="SMART" id="SM00766">
    <property type="entry name" value="DnaG_DnaB_bind"/>
    <property type="match status" value="1"/>
</dbReference>
<dbReference type="CDD" id="cd03364">
    <property type="entry name" value="TOPRIM_DnaG_primases"/>
    <property type="match status" value="1"/>
</dbReference>
<dbReference type="SUPFAM" id="SSF56731">
    <property type="entry name" value="DNA primase core"/>
    <property type="match status" value="1"/>
</dbReference>
<dbReference type="GO" id="GO:0006269">
    <property type="term" value="P:DNA replication, synthesis of primer"/>
    <property type="evidence" value="ECO:0007669"/>
    <property type="project" value="UniProtKB-UniRule"/>
</dbReference>
<evidence type="ECO:0000256" key="10">
    <source>
        <dbReference type="ARBA" id="ARBA00023125"/>
    </source>
</evidence>
<evidence type="ECO:0000256" key="13">
    <source>
        <dbReference type="PIRNR" id="PIRNR002811"/>
    </source>
</evidence>
<evidence type="ECO:0000313" key="18">
    <source>
        <dbReference type="Proteomes" id="UP000484885"/>
    </source>
</evidence>
<dbReference type="Gene3D" id="3.90.580.10">
    <property type="entry name" value="Zinc finger, CHC2-type domain"/>
    <property type="match status" value="1"/>
</dbReference>
<evidence type="ECO:0000256" key="12">
    <source>
        <dbReference type="HAMAP-Rule" id="MF_00974"/>
    </source>
</evidence>
<dbReference type="NCBIfam" id="TIGR01391">
    <property type="entry name" value="dnaG"/>
    <property type="match status" value="1"/>
</dbReference>
<keyword evidence="9" id="KW-0460">Magnesium</keyword>
<dbReference type="InterPro" id="IPR019475">
    <property type="entry name" value="DNA_primase_DnaB-bd"/>
</dbReference>
<dbReference type="AlphaFoldDB" id="A0A845UYH8"/>
<proteinExistence type="inferred from homology"/>
<keyword evidence="2 12" id="KW-0639">Primosome</keyword>
<dbReference type="FunFam" id="3.90.980.10:FF:000001">
    <property type="entry name" value="DNA primase"/>
    <property type="match status" value="1"/>
</dbReference>
<feature type="region of interest" description="Disordered" evidence="15">
    <location>
        <begin position="412"/>
        <end position="437"/>
    </location>
</feature>
<dbReference type="InterPro" id="IPR013264">
    <property type="entry name" value="DNAG_N"/>
</dbReference>
<dbReference type="SMART" id="SM00493">
    <property type="entry name" value="TOPRIM"/>
    <property type="match status" value="1"/>
</dbReference>
<feature type="compositionally biased region" description="Basic and acidic residues" evidence="15">
    <location>
        <begin position="423"/>
        <end position="437"/>
    </location>
</feature>
<dbReference type="PANTHER" id="PTHR30313:SF2">
    <property type="entry name" value="DNA PRIMASE"/>
    <property type="match status" value="1"/>
</dbReference>
<reference evidence="17 18" key="1">
    <citation type="submission" date="2020-02" db="EMBL/GenBank/DDBJ databases">
        <authorList>
            <person name="Zhang X.-Y."/>
        </authorList>
    </citation>
    <scope>NUCLEOTIDE SEQUENCE [LARGE SCALE GENOMIC DNA]</scope>
    <source>
        <strain evidence="17 18">C33</strain>
    </source>
</reference>
<dbReference type="Gene3D" id="1.10.860.10">
    <property type="entry name" value="DNAb Helicase, Chain A"/>
    <property type="match status" value="1"/>
</dbReference>
<keyword evidence="1 12" id="KW-0240">DNA-directed RNA polymerase</keyword>
<accession>A0A845UYH8</accession>
<dbReference type="InterPro" id="IPR036977">
    <property type="entry name" value="DNA_primase_Znf_CHC2"/>
</dbReference>
<keyword evidence="7 12" id="KW-0863">Zinc-finger</keyword>
<comment type="subunit">
    <text evidence="12">Monomer. Interacts with DnaB.</text>
</comment>
<dbReference type="InterPro" id="IPR037068">
    <property type="entry name" value="DNA_primase_core_N_sf"/>
</dbReference>
<dbReference type="Pfam" id="PF01807">
    <property type="entry name" value="Zn_ribbon_DnaG"/>
    <property type="match status" value="1"/>
</dbReference>